<dbReference type="Proteomes" id="UP000251670">
    <property type="component" value="Unassembled WGS sequence"/>
</dbReference>
<reference evidence="1 3" key="1">
    <citation type="submission" date="2016-10" db="EMBL/GenBank/DDBJ databases">
        <authorList>
            <person name="Varghese N."/>
            <person name="Submissions S."/>
        </authorList>
    </citation>
    <scope>NUCLEOTIDE SEQUENCE [LARGE SCALE GENOMIC DNA]</scope>
    <source>
        <strain evidence="1 3">DSM 19299</strain>
    </source>
</reference>
<evidence type="ECO:0000313" key="1">
    <source>
        <dbReference type="EMBL" id="SDI52915.1"/>
    </source>
</evidence>
<organism evidence="2 4">
    <name type="scientific">Chryseobacterium jejuense</name>
    <dbReference type="NCBI Taxonomy" id="445960"/>
    <lineage>
        <taxon>Bacteria</taxon>
        <taxon>Pseudomonadati</taxon>
        <taxon>Bacteroidota</taxon>
        <taxon>Flavobacteriia</taxon>
        <taxon>Flavobacteriales</taxon>
        <taxon>Weeksellaceae</taxon>
        <taxon>Chryseobacterium group</taxon>
        <taxon>Chryseobacterium</taxon>
    </lineage>
</organism>
<dbReference type="RefSeq" id="WP_089734585.1">
    <property type="nucleotide sequence ID" value="NZ_FNEG01000002.1"/>
</dbReference>
<dbReference type="AlphaFoldDB" id="A0A2X2X273"/>
<evidence type="ECO:0000313" key="3">
    <source>
        <dbReference type="Proteomes" id="UP000199426"/>
    </source>
</evidence>
<dbReference type="EMBL" id="UAWB01000014">
    <property type="protein sequence ID" value="SQB46938.1"/>
    <property type="molecule type" value="Genomic_DNA"/>
</dbReference>
<name>A0A2X2X273_CHRJE</name>
<gene>
    <name evidence="2" type="ORF">NCTC13492_04011</name>
    <name evidence="1" type="ORF">SAMN05421542_1201</name>
</gene>
<keyword evidence="3" id="KW-1185">Reference proteome</keyword>
<dbReference type="STRING" id="445960.SAMN05421542_1201"/>
<reference evidence="2 4" key="2">
    <citation type="submission" date="2018-06" db="EMBL/GenBank/DDBJ databases">
        <authorList>
            <consortium name="Pathogen Informatics"/>
            <person name="Doyle S."/>
        </authorList>
    </citation>
    <scope>NUCLEOTIDE SEQUENCE [LARGE SCALE GENOMIC DNA]</scope>
    <source>
        <strain evidence="2 4">NCTC13492</strain>
    </source>
</reference>
<proteinExistence type="predicted"/>
<accession>A0A2X2X273</accession>
<dbReference type="OrthoDB" id="1273440at2"/>
<evidence type="ECO:0000313" key="2">
    <source>
        <dbReference type="EMBL" id="SQB46938.1"/>
    </source>
</evidence>
<evidence type="ECO:0000313" key="4">
    <source>
        <dbReference type="Proteomes" id="UP000251670"/>
    </source>
</evidence>
<sequence>MKTKLSELFFEPAIEEMPKILLQAFAVTPIPEGDFIKLTDEFKLLKNKDEVSFIDSIIVDKTLIDIILKSSKRNANFCFIERENNISLMLHLSDLVASLDSGDEVYSLDGIEIGGMKVYNLVKSTTPIDYLNEKKNYELGLGDYINGKTNMVNTRIVSYEKDDIALFNFNSSKYYSAIWDHFKYVKISFIIFKRIKESVLDAEYKKRLGRLSIAMQYCFETEDGGGTVISLSNPSDITSLWP</sequence>
<dbReference type="Proteomes" id="UP000199426">
    <property type="component" value="Unassembled WGS sequence"/>
</dbReference>
<protein>
    <submittedName>
        <fullName evidence="2">Uncharacterized protein</fullName>
    </submittedName>
</protein>
<dbReference type="EMBL" id="FNEG01000002">
    <property type="protein sequence ID" value="SDI52915.1"/>
    <property type="molecule type" value="Genomic_DNA"/>
</dbReference>